<dbReference type="InterPro" id="IPR029044">
    <property type="entry name" value="Nucleotide-diphossugar_trans"/>
</dbReference>
<protein>
    <submittedName>
        <fullName evidence="2">Glycosyl transferase family 2</fullName>
    </submittedName>
</protein>
<dbReference type="InterPro" id="IPR001173">
    <property type="entry name" value="Glyco_trans_2-like"/>
</dbReference>
<dbReference type="PANTHER" id="PTHR43179">
    <property type="entry name" value="RHAMNOSYLTRANSFERASE WBBL"/>
    <property type="match status" value="1"/>
</dbReference>
<evidence type="ECO:0000313" key="2">
    <source>
        <dbReference type="EMBL" id="OIQ89308.1"/>
    </source>
</evidence>
<reference evidence="2" key="1">
    <citation type="submission" date="2016-10" db="EMBL/GenBank/DDBJ databases">
        <title>Sequence of Gallionella enrichment culture.</title>
        <authorList>
            <person name="Poehlein A."/>
            <person name="Muehling M."/>
            <person name="Daniel R."/>
        </authorList>
    </citation>
    <scope>NUCLEOTIDE SEQUENCE</scope>
</reference>
<name>A0A1J5RB17_9ZZZZ</name>
<dbReference type="SUPFAM" id="SSF53448">
    <property type="entry name" value="Nucleotide-diphospho-sugar transferases"/>
    <property type="match status" value="1"/>
</dbReference>
<keyword evidence="2" id="KW-0808">Transferase</keyword>
<dbReference type="AlphaFoldDB" id="A0A1J5RB17"/>
<accession>A0A1J5RB17</accession>
<dbReference type="EMBL" id="MLJW01000335">
    <property type="protein sequence ID" value="OIQ89308.1"/>
    <property type="molecule type" value="Genomic_DNA"/>
</dbReference>
<feature type="domain" description="Glycosyltransferase 2-like" evidence="1">
    <location>
        <begin position="3"/>
        <end position="119"/>
    </location>
</feature>
<organism evidence="2">
    <name type="scientific">mine drainage metagenome</name>
    <dbReference type="NCBI Taxonomy" id="410659"/>
    <lineage>
        <taxon>unclassified sequences</taxon>
        <taxon>metagenomes</taxon>
        <taxon>ecological metagenomes</taxon>
    </lineage>
</organism>
<dbReference type="GO" id="GO:0016740">
    <property type="term" value="F:transferase activity"/>
    <property type="evidence" value="ECO:0007669"/>
    <property type="project" value="UniProtKB-KW"/>
</dbReference>
<dbReference type="Pfam" id="PF00535">
    <property type="entry name" value="Glycos_transf_2"/>
    <property type="match status" value="1"/>
</dbReference>
<gene>
    <name evidence="2" type="ORF">GALL_288160</name>
</gene>
<dbReference type="PANTHER" id="PTHR43179:SF7">
    <property type="entry name" value="RHAMNOSYLTRANSFERASE WBBL"/>
    <property type="match status" value="1"/>
</dbReference>
<sequence length="304" mass="34329">MYSIVIPSWNNLAYLKLCIESIRRHSRFEHEILVHLNDGSDGSLEWVKSQGIKYTQTDKNVGICLSVNHLVAQAKHDWVLYMNDDMVAAPGWDTAFIAATESVDTDLAMYFGTLIQPDNGGNDVIIKQDFGGTPADFDEAKFLKAYLEDARGDQEGGSSQPTLVHKKWWAMVGGYSIEFSPGMSSDDDLMMKFWVAGCRNFRIVGASRFYHFGCKSTGRVKHNLGGRIFVMKWGVTHLEFHRLYLPSLRKPDGGNSPGNPHNFVRGSLLGKIRRLRYTLKDNYPLHDIEAWDALPGHTKWNEGN</sequence>
<evidence type="ECO:0000259" key="1">
    <source>
        <dbReference type="Pfam" id="PF00535"/>
    </source>
</evidence>
<dbReference type="Gene3D" id="3.90.550.10">
    <property type="entry name" value="Spore Coat Polysaccharide Biosynthesis Protein SpsA, Chain A"/>
    <property type="match status" value="1"/>
</dbReference>
<comment type="caution">
    <text evidence="2">The sequence shown here is derived from an EMBL/GenBank/DDBJ whole genome shotgun (WGS) entry which is preliminary data.</text>
</comment>
<proteinExistence type="predicted"/>